<feature type="region of interest" description="Disordered" evidence="8">
    <location>
        <begin position="27"/>
        <end position="53"/>
    </location>
</feature>
<dbReference type="InterPro" id="IPR006073">
    <property type="entry name" value="GTP-bd"/>
</dbReference>
<comment type="caution">
    <text evidence="10">The sequence shown here is derived from an EMBL/GenBank/DDBJ whole genome shotgun (WGS) entry which is preliminary data.</text>
</comment>
<keyword evidence="4" id="KW-0479">Metal-binding</keyword>
<comment type="cofactor">
    <cofactor evidence="1">
        <name>Mg(2+)</name>
        <dbReference type="ChEBI" id="CHEBI:18420"/>
    </cofactor>
</comment>
<dbReference type="InterPro" id="IPR027417">
    <property type="entry name" value="P-loop_NTPase"/>
</dbReference>
<name>A0A9P4SG31_9PEZI</name>
<dbReference type="Pfam" id="PF01926">
    <property type="entry name" value="MMR_HSR1"/>
    <property type="match status" value="1"/>
</dbReference>
<evidence type="ECO:0000256" key="2">
    <source>
        <dbReference type="ARBA" id="ARBA00009638"/>
    </source>
</evidence>
<evidence type="ECO:0000256" key="6">
    <source>
        <dbReference type="ARBA" id="ARBA00022842"/>
    </source>
</evidence>
<evidence type="ECO:0000256" key="7">
    <source>
        <dbReference type="ARBA" id="ARBA00023134"/>
    </source>
</evidence>
<dbReference type="GO" id="GO:0005525">
    <property type="term" value="F:GTP binding"/>
    <property type="evidence" value="ECO:0007669"/>
    <property type="project" value="UniProtKB-KW"/>
</dbReference>
<dbReference type="InterPro" id="IPR052279">
    <property type="entry name" value="EngB_GTPase"/>
</dbReference>
<evidence type="ECO:0000256" key="1">
    <source>
        <dbReference type="ARBA" id="ARBA00001946"/>
    </source>
</evidence>
<dbReference type="PANTHER" id="PTHR46498:SF1">
    <property type="entry name" value="GTP-BINDING PROTEIN 8"/>
    <property type="match status" value="1"/>
</dbReference>
<evidence type="ECO:0000313" key="10">
    <source>
        <dbReference type="EMBL" id="KAF2841862.1"/>
    </source>
</evidence>
<dbReference type="Gene3D" id="3.40.50.300">
    <property type="entry name" value="P-loop containing nucleotide triphosphate hydrolases"/>
    <property type="match status" value="1"/>
</dbReference>
<dbReference type="OrthoDB" id="391988at2759"/>
<keyword evidence="7" id="KW-0342">GTP-binding</keyword>
<dbReference type="HAMAP" id="MF_00321">
    <property type="entry name" value="GTPase_EngB"/>
    <property type="match status" value="1"/>
</dbReference>
<feature type="compositionally biased region" description="Low complexity" evidence="8">
    <location>
        <begin position="37"/>
        <end position="51"/>
    </location>
</feature>
<dbReference type="CDD" id="cd01876">
    <property type="entry name" value="YihA_EngB"/>
    <property type="match status" value="1"/>
</dbReference>
<keyword evidence="11" id="KW-1185">Reference proteome</keyword>
<dbReference type="SUPFAM" id="SSF52540">
    <property type="entry name" value="P-loop containing nucleoside triphosphate hydrolases"/>
    <property type="match status" value="1"/>
</dbReference>
<evidence type="ECO:0000256" key="3">
    <source>
        <dbReference type="ARBA" id="ARBA00015370"/>
    </source>
</evidence>
<evidence type="ECO:0000256" key="8">
    <source>
        <dbReference type="SAM" id="MobiDB-lite"/>
    </source>
</evidence>
<dbReference type="EMBL" id="MU006090">
    <property type="protein sequence ID" value="KAF2841862.1"/>
    <property type="molecule type" value="Genomic_DNA"/>
</dbReference>
<evidence type="ECO:0000256" key="4">
    <source>
        <dbReference type="ARBA" id="ARBA00022723"/>
    </source>
</evidence>
<proteinExistence type="inferred from homology"/>
<feature type="domain" description="EngB-type G" evidence="9">
    <location>
        <begin position="142"/>
        <end position="337"/>
    </location>
</feature>
<dbReference type="InterPro" id="IPR019987">
    <property type="entry name" value="GTP-bd_ribosome_bio_YsxC"/>
</dbReference>
<gene>
    <name evidence="10" type="ORF">M501DRAFT_928050</name>
</gene>
<comment type="similarity">
    <text evidence="2">Belongs to the TRAFAC class TrmE-Era-EngA-EngB-Septin-like GTPase superfamily. EngB GTPase family.</text>
</comment>
<evidence type="ECO:0000259" key="9">
    <source>
        <dbReference type="PROSITE" id="PS51706"/>
    </source>
</evidence>
<dbReference type="Proteomes" id="UP000799429">
    <property type="component" value="Unassembled WGS sequence"/>
</dbReference>
<protein>
    <recommendedName>
        <fullName evidence="3">GTP-binding protein 8</fullName>
    </recommendedName>
</protein>
<organism evidence="10 11">
    <name type="scientific">Patellaria atrata CBS 101060</name>
    <dbReference type="NCBI Taxonomy" id="1346257"/>
    <lineage>
        <taxon>Eukaryota</taxon>
        <taxon>Fungi</taxon>
        <taxon>Dikarya</taxon>
        <taxon>Ascomycota</taxon>
        <taxon>Pezizomycotina</taxon>
        <taxon>Dothideomycetes</taxon>
        <taxon>Dothideomycetes incertae sedis</taxon>
        <taxon>Patellariales</taxon>
        <taxon>Patellariaceae</taxon>
        <taxon>Patellaria</taxon>
    </lineage>
</organism>
<dbReference type="PANTHER" id="PTHR46498">
    <property type="entry name" value="GTP-BINDING PROTEIN 8"/>
    <property type="match status" value="1"/>
</dbReference>
<dbReference type="GO" id="GO:0005739">
    <property type="term" value="C:mitochondrion"/>
    <property type="evidence" value="ECO:0007669"/>
    <property type="project" value="TreeGrafter"/>
</dbReference>
<sequence length="386" mass="42757">MQPISSPIGYVCRKCIRRAELGRSHPVRAVSTASRATSNQFSSSNTSSQNTELYSRVHSPIHDTKLYAEKDASARTSPQTIPSNAPVALSKPADGWLTNVNTYWDTIPPTEHQLKYSNRFFTNTEPQFLFASDKFRKIPPSSTPEVAFLGRSNVGKSSLLNALLDRPVQKIAYVSKKPGKTRTMNFFGVGGSRGGIRKMMNDDEMGRRWIGKGGVTVADMPGYGSGSRGEWGEEIVKYLSRRTQLRRAFLLIDAEHGIKSTDRQMLQLMRENGVPHQIVLSKVDKILASNKGLSPQSVAMNLPTLQKLYSEIREEIQPRKSRGQKALGEIIVTSSQAALSGGQRFGVSGLRWAVLRAANLGCDEEGRKEKLDFSMQVDGYDRGSCR</sequence>
<evidence type="ECO:0000256" key="5">
    <source>
        <dbReference type="ARBA" id="ARBA00022741"/>
    </source>
</evidence>
<reference evidence="10" key="1">
    <citation type="journal article" date="2020" name="Stud. Mycol.">
        <title>101 Dothideomycetes genomes: a test case for predicting lifestyles and emergence of pathogens.</title>
        <authorList>
            <person name="Haridas S."/>
            <person name="Albert R."/>
            <person name="Binder M."/>
            <person name="Bloem J."/>
            <person name="Labutti K."/>
            <person name="Salamov A."/>
            <person name="Andreopoulos B."/>
            <person name="Baker S."/>
            <person name="Barry K."/>
            <person name="Bills G."/>
            <person name="Bluhm B."/>
            <person name="Cannon C."/>
            <person name="Castanera R."/>
            <person name="Culley D."/>
            <person name="Daum C."/>
            <person name="Ezra D."/>
            <person name="Gonzalez J."/>
            <person name="Henrissat B."/>
            <person name="Kuo A."/>
            <person name="Liang C."/>
            <person name="Lipzen A."/>
            <person name="Lutzoni F."/>
            <person name="Magnuson J."/>
            <person name="Mondo S."/>
            <person name="Nolan M."/>
            <person name="Ohm R."/>
            <person name="Pangilinan J."/>
            <person name="Park H.-J."/>
            <person name="Ramirez L."/>
            <person name="Alfaro M."/>
            <person name="Sun H."/>
            <person name="Tritt A."/>
            <person name="Yoshinaga Y."/>
            <person name="Zwiers L.-H."/>
            <person name="Turgeon B."/>
            <person name="Goodwin S."/>
            <person name="Spatafora J."/>
            <person name="Crous P."/>
            <person name="Grigoriev I."/>
        </authorList>
    </citation>
    <scope>NUCLEOTIDE SEQUENCE</scope>
    <source>
        <strain evidence="10">CBS 101060</strain>
    </source>
</reference>
<accession>A0A9P4SG31</accession>
<keyword evidence="5" id="KW-0547">Nucleotide-binding</keyword>
<evidence type="ECO:0000313" key="11">
    <source>
        <dbReference type="Proteomes" id="UP000799429"/>
    </source>
</evidence>
<dbReference type="InterPro" id="IPR030393">
    <property type="entry name" value="G_ENGB_dom"/>
</dbReference>
<keyword evidence="6" id="KW-0460">Magnesium</keyword>
<dbReference type="PROSITE" id="PS51706">
    <property type="entry name" value="G_ENGB"/>
    <property type="match status" value="1"/>
</dbReference>
<dbReference type="GO" id="GO:0046872">
    <property type="term" value="F:metal ion binding"/>
    <property type="evidence" value="ECO:0007669"/>
    <property type="project" value="UniProtKB-KW"/>
</dbReference>
<dbReference type="AlphaFoldDB" id="A0A9P4SG31"/>